<dbReference type="SMART" id="SM00867">
    <property type="entry name" value="YceI"/>
    <property type="match status" value="1"/>
</dbReference>
<feature type="domain" description="Lipid/polyisoprenoid-binding YceI-like" evidence="1">
    <location>
        <begin position="72"/>
        <end position="235"/>
    </location>
</feature>
<reference evidence="2 3" key="1">
    <citation type="submission" date="2018-08" db="EMBL/GenBank/DDBJ databases">
        <title>Parvularcula sp. SM1705, isolated from surface water of the South Sea China.</title>
        <authorList>
            <person name="Sun L."/>
        </authorList>
    </citation>
    <scope>NUCLEOTIDE SEQUENCE [LARGE SCALE GENOMIC DNA]</scope>
    <source>
        <strain evidence="2 3">SM1705</strain>
    </source>
</reference>
<evidence type="ECO:0000259" key="1">
    <source>
        <dbReference type="SMART" id="SM00867"/>
    </source>
</evidence>
<name>A0A371RG71_9PROT</name>
<organism evidence="2 3">
    <name type="scientific">Parvularcula marina</name>
    <dbReference type="NCBI Taxonomy" id="2292771"/>
    <lineage>
        <taxon>Bacteria</taxon>
        <taxon>Pseudomonadati</taxon>
        <taxon>Pseudomonadota</taxon>
        <taxon>Alphaproteobacteria</taxon>
        <taxon>Parvularculales</taxon>
        <taxon>Parvularculaceae</taxon>
        <taxon>Parvularcula</taxon>
    </lineage>
</organism>
<keyword evidence="3" id="KW-1185">Reference proteome</keyword>
<dbReference type="Proteomes" id="UP000264589">
    <property type="component" value="Unassembled WGS sequence"/>
</dbReference>
<dbReference type="Gene3D" id="2.40.128.110">
    <property type="entry name" value="Lipid/polyisoprenoid-binding, YceI-like"/>
    <property type="match status" value="1"/>
</dbReference>
<evidence type="ECO:0000313" key="2">
    <source>
        <dbReference type="EMBL" id="RFB04449.1"/>
    </source>
</evidence>
<dbReference type="InParanoid" id="A0A371RG71"/>
<dbReference type="SUPFAM" id="SSF101874">
    <property type="entry name" value="YceI-like"/>
    <property type="match status" value="1"/>
</dbReference>
<dbReference type="PANTHER" id="PTHR34406:SF1">
    <property type="entry name" value="PROTEIN YCEI"/>
    <property type="match status" value="1"/>
</dbReference>
<accession>A0A371RG71</accession>
<dbReference type="EMBL" id="QUQO01000001">
    <property type="protein sequence ID" value="RFB04449.1"/>
    <property type="molecule type" value="Genomic_DNA"/>
</dbReference>
<comment type="caution">
    <text evidence="2">The sequence shown here is derived from an EMBL/GenBank/DDBJ whole genome shotgun (WGS) entry which is preliminary data.</text>
</comment>
<dbReference type="Pfam" id="PF04264">
    <property type="entry name" value="YceI"/>
    <property type="match status" value="1"/>
</dbReference>
<dbReference type="InterPro" id="IPR007372">
    <property type="entry name" value="Lipid/polyisoprenoid-bd_YceI"/>
</dbReference>
<protein>
    <submittedName>
        <fullName evidence="2">YceI family protein</fullName>
    </submittedName>
</protein>
<evidence type="ECO:0000313" key="3">
    <source>
        <dbReference type="Proteomes" id="UP000264589"/>
    </source>
</evidence>
<proteinExistence type="predicted"/>
<sequence>MGDQRRRCLAEGGNRLRCAPARSVRARRLRRVKSLGAALLSLSLVAACASLPEVTPAGELDLTLREVVASRAYAINPETTEVSFVAGPSPAGLVHGRFAAFDGELTVNDALTGDAVLGTVLDVKSAEMQNEIFRDLLLGPGWFEADVWPQARFEGRLAGWAEDGSGIVKGTMTIRNIAREQAFRLILTCERVETCPERAVGFEGHMVLDRTEFGMTRMPGLIGRDVQITVTGQLIME</sequence>
<dbReference type="InterPro" id="IPR036761">
    <property type="entry name" value="TTHA0802/YceI-like_sf"/>
</dbReference>
<dbReference type="AlphaFoldDB" id="A0A371RG71"/>
<gene>
    <name evidence="2" type="ORF">DX908_03600</name>
</gene>
<dbReference type="PANTHER" id="PTHR34406">
    <property type="entry name" value="PROTEIN YCEI"/>
    <property type="match status" value="1"/>
</dbReference>